<dbReference type="EMBL" id="JBHTIA010000010">
    <property type="protein sequence ID" value="MFD0766124.1"/>
    <property type="molecule type" value="Genomic_DNA"/>
</dbReference>
<gene>
    <name evidence="1" type="ORF">ACFQZI_14770</name>
</gene>
<protein>
    <recommendedName>
        <fullName evidence="3">Lipoprotein</fullName>
    </recommendedName>
</protein>
<dbReference type="PROSITE" id="PS51257">
    <property type="entry name" value="PROKAR_LIPOPROTEIN"/>
    <property type="match status" value="1"/>
</dbReference>
<proteinExistence type="predicted"/>
<sequence>MKKYGLLFIIIGTLFSCINSKSKRNYKYTLKRVNNLYIEVYKAGLIGNLTSQYLTDSTNFRVHLGTFDDENGYIYCKIDGDNIYIEKREHGQGSSPQFDTLKVVSKTRYSLKDLKKKHLFE</sequence>
<evidence type="ECO:0000313" key="2">
    <source>
        <dbReference type="Proteomes" id="UP001597073"/>
    </source>
</evidence>
<comment type="caution">
    <text evidence="1">The sequence shown here is derived from an EMBL/GenBank/DDBJ whole genome shotgun (WGS) entry which is preliminary data.</text>
</comment>
<evidence type="ECO:0000313" key="1">
    <source>
        <dbReference type="EMBL" id="MFD0766124.1"/>
    </source>
</evidence>
<name>A0ABW2ZIR4_9SPHI</name>
<keyword evidence="2" id="KW-1185">Reference proteome</keyword>
<evidence type="ECO:0008006" key="3">
    <source>
        <dbReference type="Google" id="ProtNLM"/>
    </source>
</evidence>
<reference evidence="2" key="1">
    <citation type="journal article" date="2019" name="Int. J. Syst. Evol. Microbiol.">
        <title>The Global Catalogue of Microorganisms (GCM) 10K type strain sequencing project: providing services to taxonomists for standard genome sequencing and annotation.</title>
        <authorList>
            <consortium name="The Broad Institute Genomics Platform"/>
            <consortium name="The Broad Institute Genome Sequencing Center for Infectious Disease"/>
            <person name="Wu L."/>
            <person name="Ma J."/>
        </authorList>
    </citation>
    <scope>NUCLEOTIDE SEQUENCE [LARGE SCALE GENOMIC DNA]</scope>
    <source>
        <strain evidence="2">CCUG 60742</strain>
    </source>
</reference>
<dbReference type="RefSeq" id="WP_377143758.1">
    <property type="nucleotide sequence ID" value="NZ_JBHTIA010000010.1"/>
</dbReference>
<dbReference type="Proteomes" id="UP001597073">
    <property type="component" value="Unassembled WGS sequence"/>
</dbReference>
<organism evidence="1 2">
    <name type="scientific">Mucilaginibacter lutimaris</name>
    <dbReference type="NCBI Taxonomy" id="931629"/>
    <lineage>
        <taxon>Bacteria</taxon>
        <taxon>Pseudomonadati</taxon>
        <taxon>Bacteroidota</taxon>
        <taxon>Sphingobacteriia</taxon>
        <taxon>Sphingobacteriales</taxon>
        <taxon>Sphingobacteriaceae</taxon>
        <taxon>Mucilaginibacter</taxon>
    </lineage>
</organism>
<accession>A0ABW2ZIR4</accession>